<gene>
    <name evidence="8" type="ORF">PEPS_23030</name>
</gene>
<proteinExistence type="predicted"/>
<dbReference type="InterPro" id="IPR002541">
    <property type="entry name" value="Cyt_c_assembly"/>
</dbReference>
<accession>A0ABM7VGD4</accession>
<dbReference type="PANTHER" id="PTHR30071:SF1">
    <property type="entry name" value="CYTOCHROME B_B6 PROTEIN-RELATED"/>
    <property type="match status" value="1"/>
</dbReference>
<organism evidence="8 9">
    <name type="scientific">Persicobacter psychrovividus</name>
    <dbReference type="NCBI Taxonomy" id="387638"/>
    <lineage>
        <taxon>Bacteria</taxon>
        <taxon>Pseudomonadati</taxon>
        <taxon>Bacteroidota</taxon>
        <taxon>Cytophagia</taxon>
        <taxon>Cytophagales</taxon>
        <taxon>Persicobacteraceae</taxon>
        <taxon>Persicobacter</taxon>
    </lineage>
</organism>
<evidence type="ECO:0000256" key="3">
    <source>
        <dbReference type="ARBA" id="ARBA00022748"/>
    </source>
</evidence>
<keyword evidence="3" id="KW-0201">Cytochrome c-type biogenesis</keyword>
<sequence length="230" mass="25974">MKNYWWKILGVVLVAYTIIGGLLFNVPRLNILNETIRNLHFHVPMWFGMIVMLLVSVVYSIKYLTNGSEKNDAFADQFAQVGVFMGVLGIITGMIWANFTWGEPWSNDPKQNGAAIGLLIYFAYFILRGSLEDPQQKGRISAVYNIFAFALLIPLLFILPRLTDSLHPGNGGNPGFNAYDLDSQLRLVFYPAVIGWILLGVWLAQIKSRIAVIKRHRHNQELEAAAFTTK</sequence>
<comment type="subcellular location">
    <subcellularLocation>
        <location evidence="1">Membrane</location>
        <topology evidence="1">Multi-pass membrane protein</topology>
    </subcellularLocation>
</comment>
<evidence type="ECO:0000313" key="9">
    <source>
        <dbReference type="Proteomes" id="UP001354989"/>
    </source>
</evidence>
<keyword evidence="9" id="KW-1185">Reference proteome</keyword>
<feature type="transmembrane region" description="Helical" evidence="6">
    <location>
        <begin position="44"/>
        <end position="61"/>
    </location>
</feature>
<dbReference type="Pfam" id="PF01578">
    <property type="entry name" value="Cytochrom_C_asm"/>
    <property type="match status" value="1"/>
</dbReference>
<feature type="transmembrane region" description="Helical" evidence="6">
    <location>
        <begin position="81"/>
        <end position="101"/>
    </location>
</feature>
<protein>
    <submittedName>
        <fullName evidence="8">Heme exporter protein C</fullName>
    </submittedName>
</protein>
<reference evidence="8 9" key="1">
    <citation type="submission" date="2021-12" db="EMBL/GenBank/DDBJ databases">
        <title>Genome sequencing of bacteria with rrn-lacking chromosome and rrn-plasmid.</title>
        <authorList>
            <person name="Anda M."/>
            <person name="Iwasaki W."/>
        </authorList>
    </citation>
    <scope>NUCLEOTIDE SEQUENCE [LARGE SCALE GENOMIC DNA]</scope>
    <source>
        <strain evidence="8 9">NBRC 101262</strain>
    </source>
</reference>
<feature type="transmembrane region" description="Helical" evidence="6">
    <location>
        <begin position="143"/>
        <end position="163"/>
    </location>
</feature>
<evidence type="ECO:0000256" key="6">
    <source>
        <dbReference type="SAM" id="Phobius"/>
    </source>
</evidence>
<feature type="transmembrane region" description="Helical" evidence="6">
    <location>
        <begin position="113"/>
        <end position="131"/>
    </location>
</feature>
<feature type="transmembrane region" description="Helical" evidence="6">
    <location>
        <begin position="183"/>
        <end position="204"/>
    </location>
</feature>
<evidence type="ECO:0000256" key="4">
    <source>
        <dbReference type="ARBA" id="ARBA00022989"/>
    </source>
</evidence>
<evidence type="ECO:0000259" key="7">
    <source>
        <dbReference type="Pfam" id="PF01578"/>
    </source>
</evidence>
<dbReference type="PANTHER" id="PTHR30071">
    <property type="entry name" value="HEME EXPORTER PROTEIN C"/>
    <property type="match status" value="1"/>
</dbReference>
<evidence type="ECO:0000256" key="2">
    <source>
        <dbReference type="ARBA" id="ARBA00022692"/>
    </source>
</evidence>
<dbReference type="InterPro" id="IPR045062">
    <property type="entry name" value="Cyt_c_biogenesis_CcsA/CcmC"/>
</dbReference>
<feature type="transmembrane region" description="Helical" evidence="6">
    <location>
        <begin position="5"/>
        <end position="24"/>
    </location>
</feature>
<keyword evidence="5 6" id="KW-0472">Membrane</keyword>
<evidence type="ECO:0000313" key="8">
    <source>
        <dbReference type="EMBL" id="BDD00023.1"/>
    </source>
</evidence>
<keyword evidence="2 6" id="KW-0812">Transmembrane</keyword>
<evidence type="ECO:0000256" key="5">
    <source>
        <dbReference type="ARBA" id="ARBA00023136"/>
    </source>
</evidence>
<feature type="domain" description="Cytochrome c assembly protein" evidence="7">
    <location>
        <begin position="26"/>
        <end position="154"/>
    </location>
</feature>
<evidence type="ECO:0000256" key="1">
    <source>
        <dbReference type="ARBA" id="ARBA00004141"/>
    </source>
</evidence>
<keyword evidence="4 6" id="KW-1133">Transmembrane helix</keyword>
<name>A0ABM7VGD4_9BACT</name>
<dbReference type="Proteomes" id="UP001354989">
    <property type="component" value="Chromosome"/>
</dbReference>
<dbReference type="EMBL" id="AP025292">
    <property type="protein sequence ID" value="BDD00023.1"/>
    <property type="molecule type" value="Genomic_DNA"/>
</dbReference>